<keyword evidence="5" id="KW-1185">Reference proteome</keyword>
<feature type="coiled-coil region" evidence="1">
    <location>
        <begin position="625"/>
        <end position="658"/>
    </location>
</feature>
<dbReference type="RefSeq" id="WP_087176784.1">
    <property type="nucleotide sequence ID" value="NZ_NFLS01000032.1"/>
</dbReference>
<protein>
    <submittedName>
        <fullName evidence="3">Uncharacterized protein</fullName>
    </submittedName>
</protein>
<gene>
    <name evidence="3" type="ORF">B5E44_08830</name>
    <name evidence="2" type="ORF">B5E59_09000</name>
</gene>
<evidence type="ECO:0000256" key="1">
    <source>
        <dbReference type="SAM" id="Coils"/>
    </source>
</evidence>
<reference evidence="4 5" key="1">
    <citation type="submission" date="2017-04" db="EMBL/GenBank/DDBJ databases">
        <title>Function of individual gut microbiota members based on whole genome sequencing of pure cultures obtained from chicken caecum.</title>
        <authorList>
            <person name="Medvecky M."/>
            <person name="Cejkova D."/>
            <person name="Polansky O."/>
            <person name="Karasova D."/>
            <person name="Kubasova T."/>
            <person name="Cizek A."/>
            <person name="Rychlik I."/>
        </authorList>
    </citation>
    <scope>NUCLEOTIDE SEQUENCE [LARGE SCALE GENOMIC DNA]</scope>
    <source>
        <strain evidence="4">An101</strain>
        <strain evidence="5">An115</strain>
    </source>
</reference>
<dbReference type="EMBL" id="NFLS01000032">
    <property type="protein sequence ID" value="OUQ55060.1"/>
    <property type="molecule type" value="Genomic_DNA"/>
</dbReference>
<keyword evidence="1" id="KW-0175">Coiled coil</keyword>
<sequence>MDENRIIDKLQVLTDLRIQQLLFESVTKIYIPNSTVKFPLKLNVEKIVLNNDNLGKISNKDQCISDSLMGTLIDYLTRIIIFHRTDAFDFLILDNQLNSVTFKPESAQLLKSLILECKNNMQDVSIDSLSIEEVELIEKLCLFERCFRSGKYGSINAFNFIDEVTLNKIKQMLYRSKHFFDQYGKPAIIDYHCFISEKTPVDSPADYFNKKIEDLHAQIIGDGDYLLKDALVDFKVSNKSRELSEWKKQLWVYYLGLIPEELSEYGVKKENIQWMINFNPRTNEVFKFNISTISAKEKTDLLIGIHHDLEINTTKAKILVDNYLDNLNERDFSTAEQAAFIRDPFKKYKEGIHHISRDEYERFQQNLAHRFGVRCRYKGELYLVKKNRYYIFFLKSNKSLCILHGGARRIVHHNLQYFYDNLQLYVKNLKRAFGPYNQTLQELAREVKQFHGEGRLHGSIVDIDFYDHVYLDPITAELKIYSAPSTTQRKVYPTIPLLLSDHKKDLEGGAISIVWDEENKQIQNYSYEQMLEAYQENEKLGNFTLVNNQYTLQLPTNVNNYLPELSKTDKLTEIKEEQFYDNDMYAKSRIMNMIQPIFNYHTVCIWKDSILTAKPQMQLYDARKIKQLRLEQQEACKKKEKVKELAQIIQKKKDAESNVYELIHDFDKTQYRRTYKGKHVKDVRVKSLLSHAPKLKTEKCNLYIIRKLLESAIKKYTLPGLKNLILNKCFWINLMNSLQCQDTLDNKDVTVLNKSIARIDKLIQKYGIPERIGVIVKNNQEYAVGFIDLQFNDAIVNLDFVNLKGIQAKMLKNIHRCNEVVNAKQLLIYNVAMDNLYFVK</sequence>
<reference evidence="3" key="2">
    <citation type="journal article" date="2018" name="BMC Genomics">
        <title>Whole genome sequencing and function prediction of 133 gut anaerobes isolated from chicken caecum in pure cultures.</title>
        <authorList>
            <person name="Medvecky M."/>
            <person name="Cejkova D."/>
            <person name="Polansky O."/>
            <person name="Karasova D."/>
            <person name="Kubasova T."/>
            <person name="Cizek A."/>
            <person name="Rychlik I."/>
        </authorList>
    </citation>
    <scope>NUCLEOTIDE SEQUENCE</scope>
    <source>
        <strain evidence="3">An101</strain>
        <strain evidence="2">An115</strain>
    </source>
</reference>
<evidence type="ECO:0000313" key="5">
    <source>
        <dbReference type="Proteomes" id="UP000196293"/>
    </source>
</evidence>
<comment type="caution">
    <text evidence="3">The sequence shown here is derived from an EMBL/GenBank/DDBJ whole genome shotgun (WGS) entry which is preliminary data.</text>
</comment>
<name>A0A1Y4UB37_9LACO</name>
<evidence type="ECO:0000313" key="4">
    <source>
        <dbReference type="Proteomes" id="UP000195859"/>
    </source>
</evidence>
<dbReference type="AlphaFoldDB" id="A0A1Y4UB37"/>
<evidence type="ECO:0000313" key="3">
    <source>
        <dbReference type="EMBL" id="OUQ74773.1"/>
    </source>
</evidence>
<dbReference type="Proteomes" id="UP000196293">
    <property type="component" value="Unassembled WGS sequence"/>
</dbReference>
<proteinExistence type="predicted"/>
<dbReference type="Proteomes" id="UP000195859">
    <property type="component" value="Unassembled WGS sequence"/>
</dbReference>
<evidence type="ECO:0000313" key="2">
    <source>
        <dbReference type="EMBL" id="OUQ55060.1"/>
    </source>
</evidence>
<accession>A0A1Y4UB37</accession>
<dbReference type="EMBL" id="NFLZ01000029">
    <property type="protein sequence ID" value="OUQ74773.1"/>
    <property type="molecule type" value="Genomic_DNA"/>
</dbReference>
<organism evidence="3 4">
    <name type="scientific">Lactobacillus gallinarum</name>
    <dbReference type="NCBI Taxonomy" id="52242"/>
    <lineage>
        <taxon>Bacteria</taxon>
        <taxon>Bacillati</taxon>
        <taxon>Bacillota</taxon>
        <taxon>Bacilli</taxon>
        <taxon>Lactobacillales</taxon>
        <taxon>Lactobacillaceae</taxon>
        <taxon>Lactobacillus</taxon>
    </lineage>
</organism>